<feature type="region of interest" description="Disordered" evidence="1">
    <location>
        <begin position="17"/>
        <end position="75"/>
    </location>
</feature>
<proteinExistence type="predicted"/>
<dbReference type="EMBL" id="JAPNKE010000002">
    <property type="protein sequence ID" value="MCY1008988.1"/>
    <property type="molecule type" value="Genomic_DNA"/>
</dbReference>
<comment type="caution">
    <text evidence="2">The sequence shown here is derived from an EMBL/GenBank/DDBJ whole genome shotgun (WGS) entry which is preliminary data.</text>
</comment>
<organism evidence="2 3">
    <name type="scientific">Nannocystis pusilla</name>
    <dbReference type="NCBI Taxonomy" id="889268"/>
    <lineage>
        <taxon>Bacteria</taxon>
        <taxon>Pseudomonadati</taxon>
        <taxon>Myxococcota</taxon>
        <taxon>Polyangia</taxon>
        <taxon>Nannocystales</taxon>
        <taxon>Nannocystaceae</taxon>
        <taxon>Nannocystis</taxon>
    </lineage>
</organism>
<evidence type="ECO:0000256" key="1">
    <source>
        <dbReference type="SAM" id="MobiDB-lite"/>
    </source>
</evidence>
<name>A0A9X3F091_9BACT</name>
<dbReference type="RefSeq" id="WP_267771643.1">
    <property type="nucleotide sequence ID" value="NZ_JAPNKE010000002.1"/>
</dbReference>
<sequence length="75" mass="8122">MGWSLIETPLSLALPASREGETSLVDTVADPDHESASDVLDRERLHEQLKKSFPSSPRSRPTSCASASASTARKR</sequence>
<protein>
    <submittedName>
        <fullName evidence="2">Uncharacterized protein</fullName>
    </submittedName>
</protein>
<feature type="compositionally biased region" description="Low complexity" evidence="1">
    <location>
        <begin position="51"/>
        <end position="75"/>
    </location>
</feature>
<feature type="compositionally biased region" description="Basic and acidic residues" evidence="1">
    <location>
        <begin position="30"/>
        <end position="50"/>
    </location>
</feature>
<gene>
    <name evidence="2" type="ORF">OV079_26205</name>
</gene>
<dbReference type="Proteomes" id="UP001150924">
    <property type="component" value="Unassembled WGS sequence"/>
</dbReference>
<evidence type="ECO:0000313" key="3">
    <source>
        <dbReference type="Proteomes" id="UP001150924"/>
    </source>
</evidence>
<accession>A0A9X3F091</accession>
<reference evidence="2" key="1">
    <citation type="submission" date="2022-11" db="EMBL/GenBank/DDBJ databases">
        <title>Minimal conservation of predation-associated metabolite biosynthetic gene clusters underscores biosynthetic potential of Myxococcota including descriptions for ten novel species: Archangium lansinium sp. nov., Myxococcus landrumus sp. nov., Nannocystis bai.</title>
        <authorList>
            <person name="Ahearne A."/>
            <person name="Stevens C."/>
            <person name="Phillips K."/>
        </authorList>
    </citation>
    <scope>NUCLEOTIDE SEQUENCE</scope>
    <source>
        <strain evidence="2">Na p29</strain>
    </source>
</reference>
<keyword evidence="3" id="KW-1185">Reference proteome</keyword>
<evidence type="ECO:0000313" key="2">
    <source>
        <dbReference type="EMBL" id="MCY1008988.1"/>
    </source>
</evidence>
<dbReference type="AlphaFoldDB" id="A0A9X3F091"/>